<evidence type="ECO:0000313" key="4">
    <source>
        <dbReference type="Proteomes" id="UP000663846"/>
    </source>
</evidence>
<evidence type="ECO:0000256" key="1">
    <source>
        <dbReference type="SAM" id="Phobius"/>
    </source>
</evidence>
<keyword evidence="1" id="KW-0812">Transmembrane</keyword>
<gene>
    <name evidence="3" type="ORF">RDB_LOCUS10974</name>
</gene>
<name>A0A8H2ZW37_9AGAM</name>
<feature type="chain" id="PRO_5034756712" evidence="2">
    <location>
        <begin position="20"/>
        <end position="199"/>
    </location>
</feature>
<sequence length="199" mass="22233">MLGFKLLTFLVACIMLVVAFPTPTHKHKDSDRNFFWWSRKGTCLPYGGTRGVIIPPSYHCGRWYWHKSLGYYVPPQPDWSDPQCPARWRWDEGAYSCLPSTPALPGPGGVAIGHCGPSYFWWGLKSLWLLIGGLFLLFRMAGSVRITGTGTAADIAFLVKLGTVRTLYARPVTSGTPGRCVANRATRMMEQLYHAKACF</sequence>
<keyword evidence="2" id="KW-0732">Signal</keyword>
<reference evidence="3" key="1">
    <citation type="submission" date="2021-01" db="EMBL/GenBank/DDBJ databases">
        <authorList>
            <person name="Kaushik A."/>
        </authorList>
    </citation>
    <scope>NUCLEOTIDE SEQUENCE</scope>
    <source>
        <strain evidence="3">AG1-1C</strain>
    </source>
</reference>
<feature type="transmembrane region" description="Helical" evidence="1">
    <location>
        <begin position="119"/>
        <end position="138"/>
    </location>
</feature>
<feature type="signal peptide" evidence="2">
    <location>
        <begin position="1"/>
        <end position="19"/>
    </location>
</feature>
<dbReference type="AlphaFoldDB" id="A0A8H2ZW37"/>
<dbReference type="EMBL" id="CAJMWS010000056">
    <property type="protein sequence ID" value="CAE6351527.1"/>
    <property type="molecule type" value="Genomic_DNA"/>
</dbReference>
<keyword evidence="1" id="KW-1133">Transmembrane helix</keyword>
<organism evidence="3 4">
    <name type="scientific">Rhizoctonia solani</name>
    <dbReference type="NCBI Taxonomy" id="456999"/>
    <lineage>
        <taxon>Eukaryota</taxon>
        <taxon>Fungi</taxon>
        <taxon>Dikarya</taxon>
        <taxon>Basidiomycota</taxon>
        <taxon>Agaricomycotina</taxon>
        <taxon>Agaricomycetes</taxon>
        <taxon>Cantharellales</taxon>
        <taxon>Ceratobasidiaceae</taxon>
        <taxon>Rhizoctonia</taxon>
    </lineage>
</organism>
<evidence type="ECO:0000256" key="2">
    <source>
        <dbReference type="SAM" id="SignalP"/>
    </source>
</evidence>
<protein>
    <submittedName>
        <fullName evidence="3">Uncharacterized protein</fullName>
    </submittedName>
</protein>
<dbReference type="Proteomes" id="UP000663846">
    <property type="component" value="Unassembled WGS sequence"/>
</dbReference>
<accession>A0A8H2ZW37</accession>
<keyword evidence="1" id="KW-0472">Membrane</keyword>
<proteinExistence type="predicted"/>
<evidence type="ECO:0000313" key="3">
    <source>
        <dbReference type="EMBL" id="CAE6351527.1"/>
    </source>
</evidence>
<comment type="caution">
    <text evidence="3">The sequence shown here is derived from an EMBL/GenBank/DDBJ whole genome shotgun (WGS) entry which is preliminary data.</text>
</comment>